<keyword evidence="4" id="KW-0997">Cell inner membrane</keyword>
<dbReference type="Proteomes" id="UP000292039">
    <property type="component" value="Unassembled WGS sequence"/>
</dbReference>
<dbReference type="STRING" id="206506.AAV32_08320"/>
<comment type="caution">
    <text evidence="9">The sequence shown here is derived from an EMBL/GenBank/DDBJ whole genome shotgun (WGS) entry which is preliminary data.</text>
</comment>
<keyword evidence="7 8" id="KW-0472">Membrane</keyword>
<evidence type="ECO:0000313" key="9">
    <source>
        <dbReference type="EMBL" id="KKO71962.1"/>
    </source>
</evidence>
<evidence type="ECO:0000313" key="10">
    <source>
        <dbReference type="EMBL" id="RZS64943.1"/>
    </source>
</evidence>
<dbReference type="RefSeq" id="WP_068370292.1">
    <property type="nucleotide sequence ID" value="NZ_CBCSEB010000005.1"/>
</dbReference>
<dbReference type="GO" id="GO:0015628">
    <property type="term" value="P:protein secretion by the type II secretion system"/>
    <property type="evidence" value="ECO:0007669"/>
    <property type="project" value="TreeGrafter"/>
</dbReference>
<name>A0A171KSU5_9BURK</name>
<feature type="transmembrane region" description="Helical" evidence="8">
    <location>
        <begin position="7"/>
        <end position="28"/>
    </location>
</feature>
<dbReference type="PANTHER" id="PTHR39583:SF2">
    <property type="entry name" value="TYPE II SECRETION SYSTEM PROTEIN J"/>
    <property type="match status" value="1"/>
</dbReference>
<comment type="subcellular location">
    <subcellularLocation>
        <location evidence="1">Cell inner membrane</location>
        <topology evidence="1">Single-pass membrane protein</topology>
    </subcellularLocation>
</comment>
<evidence type="ECO:0000256" key="8">
    <source>
        <dbReference type="SAM" id="Phobius"/>
    </source>
</evidence>
<keyword evidence="2" id="KW-1003">Cell membrane</keyword>
<dbReference type="NCBIfam" id="TIGR02532">
    <property type="entry name" value="IV_pilin_GFxxxE"/>
    <property type="match status" value="1"/>
</dbReference>
<evidence type="ECO:0000313" key="12">
    <source>
        <dbReference type="Proteomes" id="UP000292039"/>
    </source>
</evidence>
<dbReference type="EMBL" id="LBNE01000004">
    <property type="protein sequence ID" value="KKO71962.1"/>
    <property type="molecule type" value="Genomic_DNA"/>
</dbReference>
<dbReference type="PANTHER" id="PTHR39583">
    <property type="entry name" value="TYPE II SECRETION SYSTEM PROTEIN J-RELATED"/>
    <property type="match status" value="1"/>
</dbReference>
<dbReference type="PROSITE" id="PS00409">
    <property type="entry name" value="PROKAR_NTER_METHYL"/>
    <property type="match status" value="1"/>
</dbReference>
<dbReference type="OrthoDB" id="9151668at2"/>
<dbReference type="SUPFAM" id="SSF54523">
    <property type="entry name" value="Pili subunits"/>
    <property type="match status" value="1"/>
</dbReference>
<evidence type="ECO:0000313" key="11">
    <source>
        <dbReference type="Proteomes" id="UP000078084"/>
    </source>
</evidence>
<reference evidence="9 11" key="1">
    <citation type="submission" date="2015-04" db="EMBL/GenBank/DDBJ databases">
        <title>Genome sequence of Kerstersia gyiorum CG1.</title>
        <authorList>
            <person name="Greninger A.L."/>
            <person name="Kozyreva V."/>
            <person name="Chaturvedi V."/>
        </authorList>
    </citation>
    <scope>NUCLEOTIDE SEQUENCE [LARGE SCALE GENOMIC DNA]</scope>
    <source>
        <strain evidence="9 11">CG1</strain>
    </source>
</reference>
<keyword evidence="3" id="KW-0488">Methylation</keyword>
<keyword evidence="11" id="KW-1185">Reference proteome</keyword>
<protein>
    <submittedName>
        <fullName evidence="10">General secretion pathway protein J</fullName>
    </submittedName>
</protein>
<evidence type="ECO:0000256" key="3">
    <source>
        <dbReference type="ARBA" id="ARBA00022481"/>
    </source>
</evidence>
<proteinExistence type="predicted"/>
<reference evidence="10 12" key="2">
    <citation type="submission" date="2019-02" db="EMBL/GenBank/DDBJ databases">
        <title>Genomic Encyclopedia of Type Strains, Phase IV (KMG-IV): sequencing the most valuable type-strain genomes for metagenomic binning, comparative biology and taxonomic classification.</title>
        <authorList>
            <person name="Goeker M."/>
        </authorList>
    </citation>
    <scope>NUCLEOTIDE SEQUENCE [LARGE SCALE GENOMIC DNA]</scope>
    <source>
        <strain evidence="10 12">DSM 16618</strain>
    </source>
</reference>
<gene>
    <name evidence="9" type="ORF">AAV32_08320</name>
    <name evidence="10" type="ORF">EV679_3293</name>
</gene>
<evidence type="ECO:0000256" key="1">
    <source>
        <dbReference type="ARBA" id="ARBA00004377"/>
    </source>
</evidence>
<dbReference type="Proteomes" id="UP000078084">
    <property type="component" value="Unassembled WGS sequence"/>
</dbReference>
<dbReference type="Pfam" id="PF07963">
    <property type="entry name" value="N_methyl"/>
    <property type="match status" value="1"/>
</dbReference>
<dbReference type="InterPro" id="IPR012902">
    <property type="entry name" value="N_methyl_site"/>
</dbReference>
<dbReference type="InterPro" id="IPR045584">
    <property type="entry name" value="Pilin-like"/>
</dbReference>
<organism evidence="9 11">
    <name type="scientific">Kerstersia gyiorum</name>
    <dbReference type="NCBI Taxonomy" id="206506"/>
    <lineage>
        <taxon>Bacteria</taxon>
        <taxon>Pseudomonadati</taxon>
        <taxon>Pseudomonadota</taxon>
        <taxon>Betaproteobacteria</taxon>
        <taxon>Burkholderiales</taxon>
        <taxon>Alcaligenaceae</taxon>
        <taxon>Kerstersia</taxon>
    </lineage>
</organism>
<evidence type="ECO:0000256" key="2">
    <source>
        <dbReference type="ARBA" id="ARBA00022475"/>
    </source>
</evidence>
<dbReference type="AlphaFoldDB" id="A0A171KSU5"/>
<keyword evidence="5 8" id="KW-0812">Transmembrane</keyword>
<accession>A0A171KSU5</accession>
<evidence type="ECO:0000256" key="5">
    <source>
        <dbReference type="ARBA" id="ARBA00022692"/>
    </source>
</evidence>
<evidence type="ECO:0000256" key="7">
    <source>
        <dbReference type="ARBA" id="ARBA00023136"/>
    </source>
</evidence>
<evidence type="ECO:0000256" key="4">
    <source>
        <dbReference type="ARBA" id="ARBA00022519"/>
    </source>
</evidence>
<dbReference type="GO" id="GO:0005886">
    <property type="term" value="C:plasma membrane"/>
    <property type="evidence" value="ECO:0007669"/>
    <property type="project" value="UniProtKB-SubCell"/>
</dbReference>
<dbReference type="InterPro" id="IPR051621">
    <property type="entry name" value="T2SS_protein_J"/>
</dbReference>
<evidence type="ECO:0000256" key="6">
    <source>
        <dbReference type="ARBA" id="ARBA00022989"/>
    </source>
</evidence>
<sequence length="205" mass="22871">MHSRQHGFTLIEVLVALMLMALVSLISWRALDSVERTSERLEQVSEDIMSLMRVFGQLDRDLRLHADNSILPEYHPVGQAVVARSLPAGINYIRTDGGVPYLQVIRAAPADNGTWQQVRWWLEGTRLMRAIAPAGRQLPLPEPPQKGTVVLEDVNLFEVRAWLPGRGWTNLPLPDGSPNATGLEITLDRTTGPDAGRYRKVVLLP</sequence>
<dbReference type="EMBL" id="SGWZ01000007">
    <property type="protein sequence ID" value="RZS64943.1"/>
    <property type="molecule type" value="Genomic_DNA"/>
</dbReference>
<keyword evidence="6 8" id="KW-1133">Transmembrane helix</keyword>